<dbReference type="RefSeq" id="WP_284328257.1">
    <property type="nucleotide sequence ID" value="NZ_BSUN01000001.1"/>
</dbReference>
<organism evidence="12 13">
    <name type="scientific">Demequina litorisediminis</name>
    <dbReference type="NCBI Taxonomy" id="1849022"/>
    <lineage>
        <taxon>Bacteria</taxon>
        <taxon>Bacillati</taxon>
        <taxon>Actinomycetota</taxon>
        <taxon>Actinomycetes</taxon>
        <taxon>Micrococcales</taxon>
        <taxon>Demequinaceae</taxon>
        <taxon>Demequina</taxon>
    </lineage>
</organism>
<evidence type="ECO:0000256" key="8">
    <source>
        <dbReference type="ARBA" id="ARBA00023136"/>
    </source>
</evidence>
<keyword evidence="8 10" id="KW-0472">Membrane</keyword>
<keyword evidence="5 10" id="KW-0812">Transmembrane</keyword>
<protein>
    <recommendedName>
        <fullName evidence="11">Cation/H+ exchanger transmembrane domain-containing protein</fullName>
    </recommendedName>
</protein>
<evidence type="ECO:0000256" key="2">
    <source>
        <dbReference type="ARBA" id="ARBA00022448"/>
    </source>
</evidence>
<proteinExistence type="predicted"/>
<feature type="transmembrane region" description="Helical" evidence="10">
    <location>
        <begin position="115"/>
        <end position="135"/>
    </location>
</feature>
<feature type="domain" description="Cation/H+ exchanger transmembrane" evidence="11">
    <location>
        <begin position="14"/>
        <end position="301"/>
    </location>
</feature>
<evidence type="ECO:0000256" key="7">
    <source>
        <dbReference type="ARBA" id="ARBA00023065"/>
    </source>
</evidence>
<evidence type="ECO:0000256" key="6">
    <source>
        <dbReference type="ARBA" id="ARBA00022989"/>
    </source>
</evidence>
<accession>A0ABQ6IFC9</accession>
<evidence type="ECO:0000256" key="9">
    <source>
        <dbReference type="SAM" id="MobiDB-lite"/>
    </source>
</evidence>
<evidence type="ECO:0000256" key="10">
    <source>
        <dbReference type="SAM" id="Phobius"/>
    </source>
</evidence>
<evidence type="ECO:0000259" key="11">
    <source>
        <dbReference type="Pfam" id="PF00999"/>
    </source>
</evidence>
<dbReference type="InterPro" id="IPR006153">
    <property type="entry name" value="Cation/H_exchanger_TM"/>
</dbReference>
<feature type="transmembrane region" description="Helical" evidence="10">
    <location>
        <begin position="29"/>
        <end position="51"/>
    </location>
</feature>
<evidence type="ECO:0000256" key="3">
    <source>
        <dbReference type="ARBA" id="ARBA00022449"/>
    </source>
</evidence>
<evidence type="ECO:0000313" key="12">
    <source>
        <dbReference type="EMBL" id="GMA35881.1"/>
    </source>
</evidence>
<evidence type="ECO:0000256" key="5">
    <source>
        <dbReference type="ARBA" id="ARBA00022692"/>
    </source>
</evidence>
<gene>
    <name evidence="12" type="ORF">GCM10025876_20850</name>
</gene>
<keyword evidence="3" id="KW-0050">Antiport</keyword>
<keyword evidence="4" id="KW-1003">Cell membrane</keyword>
<reference evidence="13" key="1">
    <citation type="journal article" date="2019" name="Int. J. Syst. Evol. Microbiol.">
        <title>The Global Catalogue of Microorganisms (GCM) 10K type strain sequencing project: providing services to taxonomists for standard genome sequencing and annotation.</title>
        <authorList>
            <consortium name="The Broad Institute Genomics Platform"/>
            <consortium name="The Broad Institute Genome Sequencing Center for Infectious Disease"/>
            <person name="Wu L."/>
            <person name="Ma J."/>
        </authorList>
    </citation>
    <scope>NUCLEOTIDE SEQUENCE [LARGE SCALE GENOMIC DNA]</scope>
    <source>
        <strain evidence="13">NBRC 112299</strain>
    </source>
</reference>
<feature type="region of interest" description="Disordered" evidence="9">
    <location>
        <begin position="318"/>
        <end position="337"/>
    </location>
</feature>
<dbReference type="Pfam" id="PF00999">
    <property type="entry name" value="Na_H_Exchanger"/>
    <property type="match status" value="1"/>
</dbReference>
<dbReference type="Proteomes" id="UP001157125">
    <property type="component" value="Unassembled WGS sequence"/>
</dbReference>
<keyword evidence="13" id="KW-1185">Reference proteome</keyword>
<comment type="subcellular location">
    <subcellularLocation>
        <location evidence="1">Cell membrane</location>
        <topology evidence="1">Multi-pass membrane protein</topology>
    </subcellularLocation>
</comment>
<name>A0ABQ6IFC9_9MICO</name>
<dbReference type="PANTHER" id="PTHR32507:SF0">
    <property type="entry name" value="NA(+)_H(+) ANTIPORTER 2-RELATED"/>
    <property type="match status" value="1"/>
</dbReference>
<sequence>MTIASTLVVILAAGLAAQLLAARLRIPAIVVLIATGLLLGPITGVVTVPAGSEEVSALIGLGVAVVLFEGAMDLRFGEIERVGKGIRRLTLVGPPVAMILGALAAHYVGGLEWPVAWVLGALLVVTGPTVIIPLLRQANLNKESSSLLKWEGIINDPIGVLLAMLTLLYILIVDAGADGDLEFIARGLGIAAVVVTVVGAIITAVVLGGGLGYALGTVFRRGWVPAHLKSPLLLVSVLVVSSLADIVVDESGLLAVTLMGVVLGNMNLAEREQLLDFKEGLSVVILSALFIIIPAQLDLDQPAGDQLAHHRVRGGAHVCGAPSHRGARHHRLPHPQG</sequence>
<feature type="compositionally biased region" description="Basic residues" evidence="9">
    <location>
        <begin position="325"/>
        <end position="337"/>
    </location>
</feature>
<keyword evidence="7" id="KW-0406">Ion transport</keyword>
<feature type="transmembrane region" description="Helical" evidence="10">
    <location>
        <begin position="156"/>
        <end position="177"/>
    </location>
</feature>
<evidence type="ECO:0000313" key="13">
    <source>
        <dbReference type="Proteomes" id="UP001157125"/>
    </source>
</evidence>
<feature type="transmembrane region" description="Helical" evidence="10">
    <location>
        <begin position="6"/>
        <end position="22"/>
    </location>
</feature>
<dbReference type="PANTHER" id="PTHR32507">
    <property type="entry name" value="NA(+)/H(+) ANTIPORTER 1"/>
    <property type="match status" value="1"/>
</dbReference>
<comment type="caution">
    <text evidence="12">The sequence shown here is derived from an EMBL/GenBank/DDBJ whole genome shotgun (WGS) entry which is preliminary data.</text>
</comment>
<feature type="transmembrane region" description="Helical" evidence="10">
    <location>
        <begin position="89"/>
        <end position="109"/>
    </location>
</feature>
<dbReference type="EMBL" id="BSUN01000001">
    <property type="protein sequence ID" value="GMA35881.1"/>
    <property type="molecule type" value="Genomic_DNA"/>
</dbReference>
<evidence type="ECO:0000256" key="1">
    <source>
        <dbReference type="ARBA" id="ARBA00004651"/>
    </source>
</evidence>
<keyword evidence="6 10" id="KW-1133">Transmembrane helix</keyword>
<feature type="transmembrane region" description="Helical" evidence="10">
    <location>
        <begin position="57"/>
        <end position="77"/>
    </location>
</feature>
<feature type="transmembrane region" description="Helical" evidence="10">
    <location>
        <begin position="183"/>
        <end position="216"/>
    </location>
</feature>
<dbReference type="InterPro" id="IPR038770">
    <property type="entry name" value="Na+/solute_symporter_sf"/>
</dbReference>
<dbReference type="Gene3D" id="1.20.1530.20">
    <property type="match status" value="1"/>
</dbReference>
<evidence type="ECO:0000256" key="4">
    <source>
        <dbReference type="ARBA" id="ARBA00022475"/>
    </source>
</evidence>
<keyword evidence="2" id="KW-0813">Transport</keyword>